<proteinExistence type="predicted"/>
<accession>A0A524RN62</accession>
<sequence>MISLIEALNFRSLRYVRQTLQPFQVLIGPNGSGKSTFLDVPSLLGHLVEVGVEQHNTSRFQQWIAHLQEALPEFQTLKTALRQEDRHRYLTARLGEGVLLPSWLLSDGTLRLLALTLLAYVEDLSGSYLIEEPENGIHPKAMETVFQSLASVYAAQILCATHSPVLLSLAKPSQLLCFAKTEDGATDVIQGDQHPALRNWQSTIELETLFATGVLG</sequence>
<dbReference type="Proteomes" id="UP000317990">
    <property type="component" value="Unassembled WGS sequence"/>
</dbReference>
<dbReference type="AlphaFoldDB" id="A0A524RN62"/>
<dbReference type="Gene3D" id="3.40.50.300">
    <property type="entry name" value="P-loop containing nucleotide triphosphate hydrolases"/>
    <property type="match status" value="2"/>
</dbReference>
<dbReference type="EMBL" id="SRMO01000065">
    <property type="protein sequence ID" value="TGG92229.1"/>
    <property type="molecule type" value="Genomic_DNA"/>
</dbReference>
<reference evidence="2 3" key="1">
    <citation type="journal article" date="2019" name="mSystems">
        <title>Life at home and on the roam: Genomic adaptions reflect the dual lifestyle of an intracellular, facultative symbiont.</title>
        <authorList>
            <person name="Burgsdorf I."/>
        </authorList>
    </citation>
    <scope>NUCLEOTIDE SEQUENCE [LARGE SCALE GENOMIC DNA]</scope>
    <source>
        <strain evidence="2">277cV</strain>
    </source>
</reference>
<gene>
    <name evidence="2" type="ORF">ERJ67_06105</name>
</gene>
<protein>
    <recommendedName>
        <fullName evidence="1">ATPase AAA-type core domain-containing protein</fullName>
    </recommendedName>
</protein>
<dbReference type="GO" id="GO:0005524">
    <property type="term" value="F:ATP binding"/>
    <property type="evidence" value="ECO:0007669"/>
    <property type="project" value="InterPro"/>
</dbReference>
<dbReference type="SUPFAM" id="SSF52540">
    <property type="entry name" value="P-loop containing nucleoside triphosphate hydrolases"/>
    <property type="match status" value="1"/>
</dbReference>
<name>A0A524RN62_9CHRO</name>
<comment type="caution">
    <text evidence="2">The sequence shown here is derived from an EMBL/GenBank/DDBJ whole genome shotgun (WGS) entry which is preliminary data.</text>
</comment>
<feature type="domain" description="ATPase AAA-type core" evidence="1">
    <location>
        <begin position="68"/>
        <end position="168"/>
    </location>
</feature>
<evidence type="ECO:0000313" key="3">
    <source>
        <dbReference type="Proteomes" id="UP000317990"/>
    </source>
</evidence>
<organism evidence="2 3">
    <name type="scientific">Aphanocapsa feldmannii 277cV</name>
    <dbReference type="NCBI Taxonomy" id="2507553"/>
    <lineage>
        <taxon>Bacteria</taxon>
        <taxon>Bacillati</taxon>
        <taxon>Cyanobacteriota</taxon>
        <taxon>Cyanophyceae</taxon>
        <taxon>Oscillatoriophycideae</taxon>
        <taxon>Chroococcales</taxon>
        <taxon>Microcystaceae</taxon>
        <taxon>Aphanocapsa</taxon>
    </lineage>
</organism>
<dbReference type="PANTHER" id="PTHR40396:SF1">
    <property type="entry name" value="ATPASE AAA-TYPE CORE DOMAIN-CONTAINING PROTEIN"/>
    <property type="match status" value="1"/>
</dbReference>
<evidence type="ECO:0000259" key="1">
    <source>
        <dbReference type="Pfam" id="PF13304"/>
    </source>
</evidence>
<dbReference type="PANTHER" id="PTHR40396">
    <property type="entry name" value="ATPASE-LIKE PROTEIN"/>
    <property type="match status" value="1"/>
</dbReference>
<dbReference type="InterPro" id="IPR003959">
    <property type="entry name" value="ATPase_AAA_core"/>
</dbReference>
<evidence type="ECO:0000313" key="2">
    <source>
        <dbReference type="EMBL" id="TGG92229.1"/>
    </source>
</evidence>
<dbReference type="InterPro" id="IPR027417">
    <property type="entry name" value="P-loop_NTPase"/>
</dbReference>
<dbReference type="Pfam" id="PF13304">
    <property type="entry name" value="AAA_21"/>
    <property type="match status" value="1"/>
</dbReference>
<dbReference type="GO" id="GO:0016887">
    <property type="term" value="F:ATP hydrolysis activity"/>
    <property type="evidence" value="ECO:0007669"/>
    <property type="project" value="InterPro"/>
</dbReference>